<gene>
    <name evidence="1" type="ORF">VZC37_15960</name>
</gene>
<dbReference type="Proteomes" id="UP001347146">
    <property type="component" value="Unassembled WGS sequence"/>
</dbReference>
<organism evidence="1 2">
    <name type="scientific">Gordonia sesuvii</name>
    <dbReference type="NCBI Taxonomy" id="3116777"/>
    <lineage>
        <taxon>Bacteria</taxon>
        <taxon>Bacillati</taxon>
        <taxon>Actinomycetota</taxon>
        <taxon>Actinomycetes</taxon>
        <taxon>Mycobacteriales</taxon>
        <taxon>Gordoniaceae</taxon>
        <taxon>Gordonia</taxon>
    </lineage>
</organism>
<dbReference type="EMBL" id="JAZDUF010000004">
    <property type="protein sequence ID" value="MEE3851839.1"/>
    <property type="molecule type" value="Genomic_DNA"/>
</dbReference>
<name>A0ABU7MFE0_9ACTN</name>
<keyword evidence="2" id="KW-1185">Reference proteome</keyword>
<evidence type="ECO:0000313" key="2">
    <source>
        <dbReference type="Proteomes" id="UP001347146"/>
    </source>
</evidence>
<accession>A0ABU7MFE0</accession>
<reference evidence="1 2" key="1">
    <citation type="submission" date="2024-01" db="EMBL/GenBank/DDBJ databases">
        <title>Draft genome sequence of Gordonia sp. LSe1-13.</title>
        <authorList>
            <person name="Suphannarot A."/>
            <person name="Mingma R."/>
        </authorList>
    </citation>
    <scope>NUCLEOTIDE SEQUENCE [LARGE SCALE GENOMIC DNA]</scope>
    <source>
        <strain evidence="1 2">LSe1-13</strain>
    </source>
</reference>
<sequence length="46" mass="5301">MTPYRRQLLATYLRMHLLGAGLNERAEQQVSTLQELHQRASAEAFT</sequence>
<proteinExistence type="predicted"/>
<dbReference type="RefSeq" id="WP_330433545.1">
    <property type="nucleotide sequence ID" value="NZ_JAZDUF010000004.1"/>
</dbReference>
<comment type="caution">
    <text evidence="1">The sequence shown here is derived from an EMBL/GenBank/DDBJ whole genome shotgun (WGS) entry which is preliminary data.</text>
</comment>
<evidence type="ECO:0000313" key="1">
    <source>
        <dbReference type="EMBL" id="MEE3851839.1"/>
    </source>
</evidence>
<protein>
    <submittedName>
        <fullName evidence="1">Uncharacterized protein</fullName>
    </submittedName>
</protein>